<dbReference type="Gene3D" id="3.30.750.200">
    <property type="match status" value="1"/>
</dbReference>
<dbReference type="EMBL" id="BARW01009139">
    <property type="protein sequence ID" value="GAI76680.1"/>
    <property type="molecule type" value="Genomic_DNA"/>
</dbReference>
<evidence type="ECO:0000256" key="3">
    <source>
        <dbReference type="ARBA" id="ARBA00022723"/>
    </source>
</evidence>
<keyword evidence="2" id="KW-0949">S-adenosyl-L-methionine</keyword>
<dbReference type="GO" id="GO:0046872">
    <property type="term" value="F:metal ion binding"/>
    <property type="evidence" value="ECO:0007669"/>
    <property type="project" value="UniProtKB-KW"/>
</dbReference>
<protein>
    <recommendedName>
        <fullName evidence="7">Radical SAM core domain-containing protein</fullName>
    </recommendedName>
</protein>
<gene>
    <name evidence="6" type="ORF">S12H4_18490</name>
</gene>
<evidence type="ECO:0000256" key="1">
    <source>
        <dbReference type="ARBA" id="ARBA00001966"/>
    </source>
</evidence>
<keyword evidence="4" id="KW-0408">Iron</keyword>
<comment type="cofactor">
    <cofactor evidence="1">
        <name>[4Fe-4S] cluster</name>
        <dbReference type="ChEBI" id="CHEBI:49883"/>
    </cofactor>
</comment>
<feature type="non-terminal residue" evidence="6">
    <location>
        <position position="1"/>
    </location>
</feature>
<dbReference type="PANTHER" id="PTHR43409:SF7">
    <property type="entry name" value="BLL1977 PROTEIN"/>
    <property type="match status" value="1"/>
</dbReference>
<sequence length="173" mass="20308">LKSINTRTVVIGFESGSDKIIRYLKKNMGMEDNNNALRLCKQFDFKIIGSFVIGSPIETIDDMKETFSFIKNSYIDSPSVFIATPFPGTYFWSYLVENKIIDKNFCKWELLSIYSDFTNTKKMKENIYELYDNKVLLLNKSVNIKDFMGIYLEICSYIEEFKINYHKENRAVN</sequence>
<comment type="caution">
    <text evidence="6">The sequence shown here is derived from an EMBL/GenBank/DDBJ whole genome shotgun (WGS) entry which is preliminary data.</text>
</comment>
<accession>X1SMU3</accession>
<dbReference type="GO" id="GO:0051536">
    <property type="term" value="F:iron-sulfur cluster binding"/>
    <property type="evidence" value="ECO:0007669"/>
    <property type="project" value="UniProtKB-KW"/>
</dbReference>
<dbReference type="SUPFAM" id="SSF102114">
    <property type="entry name" value="Radical SAM enzymes"/>
    <property type="match status" value="1"/>
</dbReference>
<evidence type="ECO:0008006" key="7">
    <source>
        <dbReference type="Google" id="ProtNLM"/>
    </source>
</evidence>
<reference evidence="6" key="1">
    <citation type="journal article" date="2014" name="Front. Microbiol.">
        <title>High frequency of phylogenetically diverse reductive dehalogenase-homologous genes in deep subseafloor sedimentary metagenomes.</title>
        <authorList>
            <person name="Kawai M."/>
            <person name="Futagami T."/>
            <person name="Toyoda A."/>
            <person name="Takaki Y."/>
            <person name="Nishi S."/>
            <person name="Hori S."/>
            <person name="Arai W."/>
            <person name="Tsubouchi T."/>
            <person name="Morono Y."/>
            <person name="Uchiyama I."/>
            <person name="Ito T."/>
            <person name="Fujiyama A."/>
            <person name="Inagaki F."/>
            <person name="Takami H."/>
        </authorList>
    </citation>
    <scope>NUCLEOTIDE SEQUENCE</scope>
    <source>
        <strain evidence="6">Expedition CK06-06</strain>
    </source>
</reference>
<evidence type="ECO:0000256" key="2">
    <source>
        <dbReference type="ARBA" id="ARBA00022691"/>
    </source>
</evidence>
<dbReference type="PANTHER" id="PTHR43409">
    <property type="entry name" value="ANAEROBIC MAGNESIUM-PROTOPORPHYRIN IX MONOMETHYL ESTER CYCLASE-RELATED"/>
    <property type="match status" value="1"/>
</dbReference>
<dbReference type="InterPro" id="IPR051198">
    <property type="entry name" value="BchE-like"/>
</dbReference>
<evidence type="ECO:0000313" key="6">
    <source>
        <dbReference type="EMBL" id="GAI76680.1"/>
    </source>
</evidence>
<dbReference type="AlphaFoldDB" id="X1SMU3"/>
<evidence type="ECO:0000256" key="5">
    <source>
        <dbReference type="ARBA" id="ARBA00023014"/>
    </source>
</evidence>
<name>X1SMU3_9ZZZZ</name>
<dbReference type="InterPro" id="IPR058240">
    <property type="entry name" value="rSAM_sf"/>
</dbReference>
<proteinExistence type="predicted"/>
<organism evidence="6">
    <name type="scientific">marine sediment metagenome</name>
    <dbReference type="NCBI Taxonomy" id="412755"/>
    <lineage>
        <taxon>unclassified sequences</taxon>
        <taxon>metagenomes</taxon>
        <taxon>ecological metagenomes</taxon>
    </lineage>
</organism>
<keyword evidence="5" id="KW-0411">Iron-sulfur</keyword>
<evidence type="ECO:0000256" key="4">
    <source>
        <dbReference type="ARBA" id="ARBA00023004"/>
    </source>
</evidence>
<keyword evidence="3" id="KW-0479">Metal-binding</keyword>